<evidence type="ECO:0000256" key="10">
    <source>
        <dbReference type="PROSITE-ProRule" id="PRU00452"/>
    </source>
</evidence>
<dbReference type="AlphaFoldDB" id="R9ANS9"/>
<evidence type="ECO:0000313" key="12">
    <source>
        <dbReference type="EMBL" id="EOR03897.1"/>
    </source>
</evidence>
<accession>R9ANS9</accession>
<dbReference type="HOGENOM" id="CLU_055164_0_0_1"/>
<dbReference type="GO" id="GO:0016925">
    <property type="term" value="P:protein sumoylation"/>
    <property type="evidence" value="ECO:0007669"/>
    <property type="project" value="UniProtKB-UniPathway"/>
</dbReference>
<evidence type="ECO:0000313" key="13">
    <source>
        <dbReference type="Proteomes" id="UP000014064"/>
    </source>
</evidence>
<dbReference type="PANTHER" id="PTHR21330:SF1">
    <property type="entry name" value="E3 SUMO-PROTEIN LIGASE NSE2"/>
    <property type="match status" value="1"/>
</dbReference>
<evidence type="ECO:0000256" key="1">
    <source>
        <dbReference type="ARBA" id="ARBA00004123"/>
    </source>
</evidence>
<dbReference type="RefSeq" id="XP_009266114.1">
    <property type="nucleotide sequence ID" value="XM_009267839.1"/>
</dbReference>
<protein>
    <submittedName>
        <fullName evidence="12">E3 SUMO-protein ligase nse2</fullName>
    </submittedName>
</protein>
<dbReference type="GO" id="GO:0000724">
    <property type="term" value="P:double-strand break repair via homologous recombination"/>
    <property type="evidence" value="ECO:0007669"/>
    <property type="project" value="InterPro"/>
</dbReference>
<keyword evidence="4" id="KW-0808">Transferase</keyword>
<dbReference type="Proteomes" id="UP000014064">
    <property type="component" value="Unassembled WGS sequence"/>
</dbReference>
<dbReference type="InterPro" id="IPR026846">
    <property type="entry name" value="Nse2(Mms21)"/>
</dbReference>
<evidence type="ECO:0000256" key="4">
    <source>
        <dbReference type="ARBA" id="ARBA00022679"/>
    </source>
</evidence>
<evidence type="ECO:0000256" key="5">
    <source>
        <dbReference type="ARBA" id="ARBA00022723"/>
    </source>
</evidence>
<evidence type="ECO:0000256" key="6">
    <source>
        <dbReference type="ARBA" id="ARBA00022771"/>
    </source>
</evidence>
<dbReference type="eggNOG" id="KOG2979">
    <property type="taxonomic scope" value="Eukaryota"/>
</dbReference>
<keyword evidence="12" id="KW-0436">Ligase</keyword>
<comment type="similarity">
    <text evidence="3">Belongs to the NSE2 family.</text>
</comment>
<dbReference type="CDD" id="cd16651">
    <property type="entry name" value="SPL-RING_NSE2"/>
    <property type="match status" value="1"/>
</dbReference>
<dbReference type="PANTHER" id="PTHR21330">
    <property type="entry name" value="E3 SUMO-PROTEIN LIGASE NSE2"/>
    <property type="match status" value="1"/>
</dbReference>
<keyword evidence="9" id="KW-0539">Nucleus</keyword>
<dbReference type="GO" id="GO:0008270">
    <property type="term" value="F:zinc ion binding"/>
    <property type="evidence" value="ECO:0007669"/>
    <property type="project" value="UniProtKB-KW"/>
</dbReference>
<dbReference type="UniPathway" id="UPA00886"/>
<evidence type="ECO:0000256" key="7">
    <source>
        <dbReference type="ARBA" id="ARBA00022786"/>
    </source>
</evidence>
<sequence>MSVDYDEDTNIGRNDRSSIKSLNSLWKRLPTDAACDNVIDLVTQIQYCKQYEPNGDWDRLEGTADSNMRSLVDLENRTQLKQSIASDFIDDIEQEAEIVKPETLYRQKLSNLMHSYNNKTSRQKYGDSDKFSSYYNSIWAVSKPEEVVPSIRKLIPKESDDEDDDDSDVEIGSIRQNFNDPITLCLFENPYTSDKCKHSYSFNAIKEYLLGQAKICPYSGCSVNISMIDLREDQRLAKR</sequence>
<keyword evidence="6 10" id="KW-0863">Zinc-finger</keyword>
<proteinExistence type="inferred from homology"/>
<dbReference type="GO" id="GO:0005634">
    <property type="term" value="C:nucleus"/>
    <property type="evidence" value="ECO:0007669"/>
    <property type="project" value="UniProtKB-SubCell"/>
</dbReference>
<evidence type="ECO:0000256" key="9">
    <source>
        <dbReference type="ARBA" id="ARBA00023242"/>
    </source>
</evidence>
<gene>
    <name evidence="12" type="ORF">J056_001975</name>
</gene>
<keyword evidence="8" id="KW-0862">Zinc</keyword>
<dbReference type="Gene3D" id="3.30.40.10">
    <property type="entry name" value="Zinc/RING finger domain, C3HC4 (zinc finger)"/>
    <property type="match status" value="1"/>
</dbReference>
<dbReference type="PROSITE" id="PS51044">
    <property type="entry name" value="ZF_SP_RING"/>
    <property type="match status" value="1"/>
</dbReference>
<comment type="subcellular location">
    <subcellularLocation>
        <location evidence="1">Nucleus</location>
    </subcellularLocation>
</comment>
<keyword evidence="5" id="KW-0479">Metal-binding</keyword>
<comment type="pathway">
    <text evidence="2">Protein modification; protein sumoylation.</text>
</comment>
<dbReference type="InterPro" id="IPR004181">
    <property type="entry name" value="Znf_MIZ"/>
</dbReference>
<evidence type="ECO:0000256" key="8">
    <source>
        <dbReference type="ARBA" id="ARBA00022833"/>
    </source>
</evidence>
<dbReference type="STRING" id="1299270.R9ANS9"/>
<reference evidence="13" key="1">
    <citation type="journal article" date="2013" name="BMC Genomics">
        <title>Genome and transcriptome sequencing of the halophilic fungus Wallemia ichthyophaga: haloadaptations present and absent.</title>
        <authorList>
            <person name="Zajc J."/>
            <person name="Liu Y."/>
            <person name="Dai W."/>
            <person name="Yang Z."/>
            <person name="Hu J."/>
            <person name="Gostincar C."/>
            <person name="Gunde-Cimerman N."/>
        </authorList>
    </citation>
    <scope>NUCLEOTIDE SEQUENCE [LARGE SCALE GENOMIC DNA]</scope>
    <source>
        <strain evidence="13">EXF-994 / CBS 113033</strain>
    </source>
</reference>
<evidence type="ECO:0000259" key="11">
    <source>
        <dbReference type="PROSITE" id="PS51044"/>
    </source>
</evidence>
<dbReference type="GO" id="GO:0016874">
    <property type="term" value="F:ligase activity"/>
    <property type="evidence" value="ECO:0007669"/>
    <property type="project" value="UniProtKB-KW"/>
</dbReference>
<evidence type="ECO:0000256" key="3">
    <source>
        <dbReference type="ARBA" id="ARBA00008212"/>
    </source>
</evidence>
<dbReference type="OrthoDB" id="26899at2759"/>
<keyword evidence="7" id="KW-0833">Ubl conjugation pathway</keyword>
<keyword evidence="13" id="KW-1185">Reference proteome</keyword>
<dbReference type="SUPFAM" id="SSF57850">
    <property type="entry name" value="RING/U-box"/>
    <property type="match status" value="1"/>
</dbReference>
<name>R9ANS9_WALI9</name>
<dbReference type="GO" id="GO:0061665">
    <property type="term" value="F:SUMO ligase activity"/>
    <property type="evidence" value="ECO:0007669"/>
    <property type="project" value="TreeGrafter"/>
</dbReference>
<dbReference type="OMA" id="VECKHIY"/>
<dbReference type="Pfam" id="PF11789">
    <property type="entry name" value="zf-Nse"/>
    <property type="match status" value="1"/>
</dbReference>
<dbReference type="EMBL" id="KE007225">
    <property type="protein sequence ID" value="EOR03897.1"/>
    <property type="molecule type" value="Genomic_DNA"/>
</dbReference>
<feature type="domain" description="SP-RING-type" evidence="11">
    <location>
        <begin position="165"/>
        <end position="239"/>
    </location>
</feature>
<dbReference type="InterPro" id="IPR013083">
    <property type="entry name" value="Znf_RING/FYVE/PHD"/>
</dbReference>
<dbReference type="KEGG" id="wic:J056_001975"/>
<organism evidence="12 13">
    <name type="scientific">Wallemia ichthyophaga (strain EXF-994 / CBS 113033)</name>
    <dbReference type="NCBI Taxonomy" id="1299270"/>
    <lineage>
        <taxon>Eukaryota</taxon>
        <taxon>Fungi</taxon>
        <taxon>Dikarya</taxon>
        <taxon>Basidiomycota</taxon>
        <taxon>Wallemiomycotina</taxon>
        <taxon>Wallemiomycetes</taxon>
        <taxon>Wallemiales</taxon>
        <taxon>Wallemiaceae</taxon>
        <taxon>Wallemia</taxon>
    </lineage>
</organism>
<dbReference type="GO" id="GO:0030915">
    <property type="term" value="C:Smc5-Smc6 complex"/>
    <property type="evidence" value="ECO:0007669"/>
    <property type="project" value="InterPro"/>
</dbReference>
<dbReference type="GeneID" id="20374927"/>
<evidence type="ECO:0000256" key="2">
    <source>
        <dbReference type="ARBA" id="ARBA00004718"/>
    </source>
</evidence>